<organism evidence="5 6">
    <name type="scientific">Datura stramonium</name>
    <name type="common">Jimsonweed</name>
    <name type="synonym">Common thornapple</name>
    <dbReference type="NCBI Taxonomy" id="4076"/>
    <lineage>
        <taxon>Eukaryota</taxon>
        <taxon>Viridiplantae</taxon>
        <taxon>Streptophyta</taxon>
        <taxon>Embryophyta</taxon>
        <taxon>Tracheophyta</taxon>
        <taxon>Spermatophyta</taxon>
        <taxon>Magnoliopsida</taxon>
        <taxon>eudicotyledons</taxon>
        <taxon>Gunneridae</taxon>
        <taxon>Pentapetalae</taxon>
        <taxon>asterids</taxon>
        <taxon>lamiids</taxon>
        <taxon>Solanales</taxon>
        <taxon>Solanaceae</taxon>
        <taxon>Solanoideae</taxon>
        <taxon>Datureae</taxon>
        <taxon>Datura</taxon>
    </lineage>
</organism>
<evidence type="ECO:0000256" key="1">
    <source>
        <dbReference type="ARBA" id="ARBA00023016"/>
    </source>
</evidence>
<dbReference type="SUPFAM" id="SSF49764">
    <property type="entry name" value="HSP20-like chaperones"/>
    <property type="match status" value="1"/>
</dbReference>
<dbReference type="InterPro" id="IPR031107">
    <property type="entry name" value="Small_HSP"/>
</dbReference>
<dbReference type="InterPro" id="IPR008978">
    <property type="entry name" value="HSP20-like_chaperone"/>
</dbReference>
<comment type="caution">
    <text evidence="5">The sequence shown here is derived from an EMBL/GenBank/DDBJ whole genome shotgun (WGS) entry which is preliminary data.</text>
</comment>
<dbReference type="CDD" id="cd06464">
    <property type="entry name" value="ACD_sHsps-like"/>
    <property type="match status" value="1"/>
</dbReference>
<accession>A0ABS8WLR1</accession>
<proteinExistence type="inferred from homology"/>
<evidence type="ECO:0000313" key="6">
    <source>
        <dbReference type="Proteomes" id="UP000823775"/>
    </source>
</evidence>
<comment type="similarity">
    <text evidence="2 3">Belongs to the small heat shock protein (HSP20) family.</text>
</comment>
<dbReference type="Pfam" id="PF00011">
    <property type="entry name" value="HSP20"/>
    <property type="match status" value="1"/>
</dbReference>
<reference evidence="5 6" key="1">
    <citation type="journal article" date="2021" name="BMC Genomics">
        <title>Datura genome reveals duplications of psychoactive alkaloid biosynthetic genes and high mutation rate following tissue culture.</title>
        <authorList>
            <person name="Rajewski A."/>
            <person name="Carter-House D."/>
            <person name="Stajich J."/>
            <person name="Litt A."/>
        </authorList>
    </citation>
    <scope>NUCLEOTIDE SEQUENCE [LARGE SCALE GENOMIC DNA]</scope>
    <source>
        <strain evidence="5">AR-01</strain>
    </source>
</reference>
<name>A0ABS8WLR1_DATST</name>
<dbReference type="Proteomes" id="UP000823775">
    <property type="component" value="Unassembled WGS sequence"/>
</dbReference>
<keyword evidence="6" id="KW-1185">Reference proteome</keyword>
<feature type="domain" description="SHSP" evidence="4">
    <location>
        <begin position="53"/>
        <end position="172"/>
    </location>
</feature>
<evidence type="ECO:0000313" key="5">
    <source>
        <dbReference type="EMBL" id="MCE3051778.1"/>
    </source>
</evidence>
<dbReference type="Gene3D" id="2.60.40.790">
    <property type="match status" value="1"/>
</dbReference>
<sequence length="205" mass="23546">MKENLAIEADGNNCRILPSIMHQIVPIISIKEKKERLCYLEMVVVGGELELISSGWSAAMRAREAAEPSIVVGTAVAPPWGLKPHQVRVKLEDENMLVVSRERKKEKEKEDQERIKYLRMERQFNKLLKKFMLPENAITDAISATFQDGVLLVTVEKLPPPEPKKSKVIEVKLRGGEDLDEFRVLIFYYFFLTNEKLEGELNIYC</sequence>
<dbReference type="PANTHER" id="PTHR11527">
    <property type="entry name" value="HEAT-SHOCK PROTEIN 20 FAMILY MEMBER"/>
    <property type="match status" value="1"/>
</dbReference>
<dbReference type="PROSITE" id="PS01031">
    <property type="entry name" value="SHSP"/>
    <property type="match status" value="1"/>
</dbReference>
<evidence type="ECO:0000256" key="3">
    <source>
        <dbReference type="RuleBase" id="RU003616"/>
    </source>
</evidence>
<evidence type="ECO:0000256" key="2">
    <source>
        <dbReference type="PROSITE-ProRule" id="PRU00285"/>
    </source>
</evidence>
<protein>
    <recommendedName>
        <fullName evidence="4">SHSP domain-containing protein</fullName>
    </recommendedName>
</protein>
<dbReference type="InterPro" id="IPR002068">
    <property type="entry name" value="A-crystallin/Hsp20_dom"/>
</dbReference>
<evidence type="ECO:0000259" key="4">
    <source>
        <dbReference type="PROSITE" id="PS01031"/>
    </source>
</evidence>
<dbReference type="EMBL" id="JACEIK010008924">
    <property type="protein sequence ID" value="MCE3051778.1"/>
    <property type="molecule type" value="Genomic_DNA"/>
</dbReference>
<keyword evidence="1" id="KW-0346">Stress response</keyword>
<gene>
    <name evidence="5" type="ORF">HAX54_050785</name>
</gene>